<dbReference type="Proteomes" id="UP000288079">
    <property type="component" value="Unassembled WGS sequence"/>
</dbReference>
<dbReference type="PANTHER" id="PTHR43133:SF51">
    <property type="entry name" value="RNA POLYMERASE SIGMA FACTOR"/>
    <property type="match status" value="1"/>
</dbReference>
<name>A0A401LR09_9BACE</name>
<evidence type="ECO:0000256" key="2">
    <source>
        <dbReference type="ARBA" id="ARBA00023015"/>
    </source>
</evidence>
<dbReference type="EMBL" id="BHWB01000002">
    <property type="protein sequence ID" value="GCB33903.1"/>
    <property type="molecule type" value="Genomic_DNA"/>
</dbReference>
<feature type="domain" description="RNA polymerase sigma-70 region 2" evidence="5">
    <location>
        <begin position="8"/>
        <end position="70"/>
    </location>
</feature>
<dbReference type="SUPFAM" id="SSF88946">
    <property type="entry name" value="Sigma2 domain of RNA polymerase sigma factors"/>
    <property type="match status" value="1"/>
</dbReference>
<dbReference type="PANTHER" id="PTHR43133">
    <property type="entry name" value="RNA POLYMERASE ECF-TYPE SIGMA FACTO"/>
    <property type="match status" value="1"/>
</dbReference>
<evidence type="ECO:0000313" key="6">
    <source>
        <dbReference type="EMBL" id="GCB33903.1"/>
    </source>
</evidence>
<comment type="caution">
    <text evidence="6">The sequence shown here is derived from an EMBL/GenBank/DDBJ whole genome shotgun (WGS) entry which is preliminary data.</text>
</comment>
<protein>
    <submittedName>
        <fullName evidence="6">RNA polymerase sigma factor</fullName>
    </submittedName>
</protein>
<keyword evidence="3" id="KW-0731">Sigma factor</keyword>
<dbReference type="GO" id="GO:0016987">
    <property type="term" value="F:sigma factor activity"/>
    <property type="evidence" value="ECO:0007669"/>
    <property type="project" value="UniProtKB-KW"/>
</dbReference>
<dbReference type="InterPro" id="IPR039425">
    <property type="entry name" value="RNA_pol_sigma-70-like"/>
</dbReference>
<dbReference type="InterPro" id="IPR007627">
    <property type="entry name" value="RNA_pol_sigma70_r2"/>
</dbReference>
<dbReference type="AlphaFoldDB" id="A0A401LR09"/>
<gene>
    <name evidence="6" type="ORF">KGMB02408_08480</name>
</gene>
<evidence type="ECO:0000259" key="5">
    <source>
        <dbReference type="Pfam" id="PF04542"/>
    </source>
</evidence>
<dbReference type="NCBIfam" id="TIGR02937">
    <property type="entry name" value="sigma70-ECF"/>
    <property type="match status" value="1"/>
</dbReference>
<dbReference type="Gene3D" id="1.10.10.10">
    <property type="entry name" value="Winged helix-like DNA-binding domain superfamily/Winged helix DNA-binding domain"/>
    <property type="match status" value="1"/>
</dbReference>
<keyword evidence="7" id="KW-1185">Reference proteome</keyword>
<organism evidence="6 7">
    <name type="scientific">Bacteroides faecalis</name>
    <dbReference type="NCBI Taxonomy" id="2447885"/>
    <lineage>
        <taxon>Bacteria</taxon>
        <taxon>Pseudomonadati</taxon>
        <taxon>Bacteroidota</taxon>
        <taxon>Bacteroidia</taxon>
        <taxon>Bacteroidales</taxon>
        <taxon>Bacteroidaceae</taxon>
        <taxon>Bacteroides</taxon>
    </lineage>
</organism>
<dbReference type="InterPro" id="IPR014284">
    <property type="entry name" value="RNA_pol_sigma-70_dom"/>
</dbReference>
<dbReference type="Gene3D" id="1.10.1740.10">
    <property type="match status" value="1"/>
</dbReference>
<dbReference type="GO" id="GO:0006352">
    <property type="term" value="P:DNA-templated transcription initiation"/>
    <property type="evidence" value="ECO:0007669"/>
    <property type="project" value="InterPro"/>
</dbReference>
<accession>A0A401LR09</accession>
<evidence type="ECO:0000313" key="7">
    <source>
        <dbReference type="Proteomes" id="UP000288079"/>
    </source>
</evidence>
<dbReference type="InterPro" id="IPR013325">
    <property type="entry name" value="RNA_pol_sigma_r2"/>
</dbReference>
<reference evidence="6 7" key="1">
    <citation type="submission" date="2018-10" db="EMBL/GenBank/DDBJ databases">
        <title>Draft Genome Sequence of Bacteroides sp. KCTC 15687.</title>
        <authorList>
            <person name="Yu S.Y."/>
            <person name="Kim J.S."/>
            <person name="Oh B.S."/>
            <person name="Park S.H."/>
            <person name="Kang S.W."/>
            <person name="Park J.E."/>
            <person name="Choi S.H."/>
            <person name="Han K.I."/>
            <person name="Lee K.C."/>
            <person name="Eom M.K."/>
            <person name="Suh M.K."/>
            <person name="Lee D.H."/>
            <person name="Yoon H."/>
            <person name="Kim B."/>
            <person name="Yang S.J."/>
            <person name="Lee J.S."/>
            <person name="Lee J.H."/>
        </authorList>
    </citation>
    <scope>NUCLEOTIDE SEQUENCE [LARGE SCALE GENOMIC DNA]</scope>
    <source>
        <strain evidence="6 7">KCTC 15687</strain>
    </source>
</reference>
<evidence type="ECO:0000256" key="4">
    <source>
        <dbReference type="ARBA" id="ARBA00023163"/>
    </source>
</evidence>
<keyword evidence="2" id="KW-0805">Transcription regulation</keyword>
<dbReference type="Pfam" id="PF04542">
    <property type="entry name" value="Sigma70_r2"/>
    <property type="match status" value="1"/>
</dbReference>
<evidence type="ECO:0000256" key="3">
    <source>
        <dbReference type="ARBA" id="ARBA00023082"/>
    </source>
</evidence>
<dbReference type="InterPro" id="IPR013324">
    <property type="entry name" value="RNA_pol_sigma_r3/r4-like"/>
</dbReference>
<keyword evidence="4" id="KW-0804">Transcription</keyword>
<sequence length="164" mass="19580">MERDIKLLVDEYGNLISTIAHRMIQNKDIAREAAQEVWYELCKSYHTFKGDSELSTWVYTVACRTIGRYAETEKEVKMSEVEYFRSLPEIEYSGADEEKREWIKERCDWCITALNHCLNKDARLIFIFRENIELSYRQISEIMEITECNVRQIYSRSIQKITIL</sequence>
<dbReference type="InterPro" id="IPR036388">
    <property type="entry name" value="WH-like_DNA-bd_sf"/>
</dbReference>
<dbReference type="SUPFAM" id="SSF88659">
    <property type="entry name" value="Sigma3 and sigma4 domains of RNA polymerase sigma factors"/>
    <property type="match status" value="1"/>
</dbReference>
<evidence type="ECO:0000256" key="1">
    <source>
        <dbReference type="ARBA" id="ARBA00010641"/>
    </source>
</evidence>
<proteinExistence type="inferred from homology"/>
<comment type="similarity">
    <text evidence="1">Belongs to the sigma-70 factor family. ECF subfamily.</text>
</comment>